<dbReference type="PANTHER" id="PTHR16027">
    <property type="entry name" value="DILUTE DOMAIN-CONTAINING PROTEIN YPR089W"/>
    <property type="match status" value="1"/>
</dbReference>
<name>A0A9W3C617_RAPSA</name>
<proteinExistence type="predicted"/>
<dbReference type="SMART" id="SM01132">
    <property type="entry name" value="DIL"/>
    <property type="match status" value="1"/>
</dbReference>
<feature type="domain" description="Dilute" evidence="1">
    <location>
        <begin position="100"/>
        <end position="375"/>
    </location>
</feature>
<reference evidence="2" key="1">
    <citation type="journal article" date="2019" name="Database">
        <title>The radish genome database (RadishGD): an integrated information resource for radish genomics.</title>
        <authorList>
            <person name="Yu H.J."/>
            <person name="Baek S."/>
            <person name="Lee Y.J."/>
            <person name="Cho A."/>
            <person name="Mun J.H."/>
        </authorList>
    </citation>
    <scope>NUCLEOTIDE SEQUENCE [LARGE SCALE GENOMIC DNA]</scope>
    <source>
        <strain evidence="2">cv. WK10039</strain>
    </source>
</reference>
<dbReference type="GeneID" id="108815237"/>
<dbReference type="Proteomes" id="UP000504610">
    <property type="component" value="Chromosome 7"/>
</dbReference>
<dbReference type="OrthoDB" id="6108017at2759"/>
<dbReference type="RefSeq" id="XP_056846913.1">
    <property type="nucleotide sequence ID" value="XM_056990933.1"/>
</dbReference>
<gene>
    <name evidence="3" type="primary">LOC108815237</name>
</gene>
<sequence length="435" mass="49257">MKQDALQALRYLQIEEENAAVIKEGEAQLNKVTSVLVEDTQKIISLTSEVDALKENQEQLLKCLTQNLGYAGGKPVAACLIYKCLLHWRSFELEETNIFDRIIQKIASAIEVPDNNQVLAYWLSNSCMLLRLLQHTFTSAAIPASRGCMGGAVVSSSDRQMQVDTKYPAIHFKQQLIGFLEKMYVMIRDNLKIEIFSLLRLCAQAPHAQKNNVPQRDMIGHWGSIVERLSRYLNLMKDNNIPPFLVRKVFTQIFSFINAQLLNSVLLSNDCCSFVDGEYVESGLVELKRWCVEATDEYVGSAWDELKHIRQAAGFLQAIIQKQEMTLDKITRELCPVLSIRQLYRISAMYFDDIYDMSSVSSDVISSMMIRLIDDLNDGVRTDFLLEDDLSIPFTVEDISKSMEQVDVNDIDTLSLIHENPSFSFSLTCGEGSSA</sequence>
<dbReference type="AlphaFoldDB" id="A0A9W3C617"/>
<dbReference type="Pfam" id="PF01843">
    <property type="entry name" value="DIL"/>
    <property type="match status" value="1"/>
</dbReference>
<organism evidence="2 3">
    <name type="scientific">Raphanus sativus</name>
    <name type="common">Radish</name>
    <name type="synonym">Raphanus raphanistrum var. sativus</name>
    <dbReference type="NCBI Taxonomy" id="3726"/>
    <lineage>
        <taxon>Eukaryota</taxon>
        <taxon>Viridiplantae</taxon>
        <taxon>Streptophyta</taxon>
        <taxon>Embryophyta</taxon>
        <taxon>Tracheophyta</taxon>
        <taxon>Spermatophyta</taxon>
        <taxon>Magnoliopsida</taxon>
        <taxon>eudicotyledons</taxon>
        <taxon>Gunneridae</taxon>
        <taxon>Pentapetalae</taxon>
        <taxon>rosids</taxon>
        <taxon>malvids</taxon>
        <taxon>Brassicales</taxon>
        <taxon>Brassicaceae</taxon>
        <taxon>Brassiceae</taxon>
        <taxon>Raphanus</taxon>
    </lineage>
</organism>
<accession>A0A9W3C617</accession>
<dbReference type="PROSITE" id="PS51126">
    <property type="entry name" value="DILUTE"/>
    <property type="match status" value="1"/>
</dbReference>
<keyword evidence="2" id="KW-1185">Reference proteome</keyword>
<protein>
    <submittedName>
        <fullName evidence="3">Myosin-17-like</fullName>
    </submittedName>
</protein>
<evidence type="ECO:0000313" key="3">
    <source>
        <dbReference type="RefSeq" id="XP_056846913.1"/>
    </source>
</evidence>
<evidence type="ECO:0000259" key="1">
    <source>
        <dbReference type="PROSITE" id="PS51126"/>
    </source>
</evidence>
<dbReference type="KEGG" id="rsz:108815237"/>
<dbReference type="InterPro" id="IPR052072">
    <property type="entry name" value="Vascular_dev_regulator"/>
</dbReference>
<reference evidence="3" key="2">
    <citation type="submission" date="2025-08" db="UniProtKB">
        <authorList>
            <consortium name="RefSeq"/>
        </authorList>
    </citation>
    <scope>IDENTIFICATION</scope>
    <source>
        <tissue evidence="3">Leaf</tissue>
    </source>
</reference>
<dbReference type="InterPro" id="IPR002710">
    <property type="entry name" value="Dilute_dom"/>
</dbReference>
<evidence type="ECO:0000313" key="2">
    <source>
        <dbReference type="Proteomes" id="UP000504610"/>
    </source>
</evidence>
<dbReference type="PANTHER" id="PTHR16027:SF11">
    <property type="entry name" value="DILUTE DOMAIN-CONTAINING PROTEIN"/>
    <property type="match status" value="1"/>
</dbReference>